<evidence type="ECO:0000313" key="1">
    <source>
        <dbReference type="Proteomes" id="UP000887579"/>
    </source>
</evidence>
<protein>
    <submittedName>
        <fullName evidence="2">Uncharacterized protein</fullName>
    </submittedName>
</protein>
<name>A0AC34G2E8_9BILA</name>
<proteinExistence type="predicted"/>
<sequence>MVNLQIVAFVHVEEYLNLRFALEDVAAVDENMGVFPAVLALLAVDANFVVVVVEGLVDIVVAFVVLALMDLFLADVVENVH</sequence>
<reference evidence="2" key="1">
    <citation type="submission" date="2022-11" db="UniProtKB">
        <authorList>
            <consortium name="WormBaseParasite"/>
        </authorList>
    </citation>
    <scope>IDENTIFICATION</scope>
</reference>
<dbReference type="Proteomes" id="UP000887579">
    <property type="component" value="Unplaced"/>
</dbReference>
<evidence type="ECO:0000313" key="2">
    <source>
        <dbReference type="WBParaSite" id="ES5_v2.g23647.t1"/>
    </source>
</evidence>
<accession>A0AC34G2E8</accession>
<organism evidence="1 2">
    <name type="scientific">Panagrolaimus sp. ES5</name>
    <dbReference type="NCBI Taxonomy" id="591445"/>
    <lineage>
        <taxon>Eukaryota</taxon>
        <taxon>Metazoa</taxon>
        <taxon>Ecdysozoa</taxon>
        <taxon>Nematoda</taxon>
        <taxon>Chromadorea</taxon>
        <taxon>Rhabditida</taxon>
        <taxon>Tylenchina</taxon>
        <taxon>Panagrolaimomorpha</taxon>
        <taxon>Panagrolaimoidea</taxon>
        <taxon>Panagrolaimidae</taxon>
        <taxon>Panagrolaimus</taxon>
    </lineage>
</organism>
<dbReference type="WBParaSite" id="ES5_v2.g23647.t1">
    <property type="protein sequence ID" value="ES5_v2.g23647.t1"/>
    <property type="gene ID" value="ES5_v2.g23647"/>
</dbReference>